<keyword evidence="1" id="KW-1133">Transmembrane helix</keyword>
<keyword evidence="1" id="KW-0472">Membrane</keyword>
<keyword evidence="3" id="KW-1185">Reference proteome</keyword>
<dbReference type="EMBL" id="JBHSFA010000002">
    <property type="protein sequence ID" value="MFC4541249.1"/>
    <property type="molecule type" value="Genomic_DNA"/>
</dbReference>
<reference evidence="2 3" key="1">
    <citation type="journal article" date="2019" name="Int. J. Syst. Evol. Microbiol.">
        <title>The Global Catalogue of Microorganisms (GCM) 10K type strain sequencing project: providing services to taxonomists for standard genome sequencing and annotation.</title>
        <authorList>
            <consortium name="The Broad Institute Genomics Platform"/>
            <consortium name="The Broad Institute Genome Sequencing Center for Infectious Disease"/>
            <person name="Wu L."/>
            <person name="Ma J."/>
        </authorList>
    </citation>
    <scope>NUCLEOTIDE SEQUENCE [LARGE SCALE GENOMIC DNA]</scope>
    <source>
        <strain evidence="2 3">WLHS5</strain>
    </source>
</reference>
<name>A0ABD5PL12_9EURY</name>
<proteinExistence type="predicted"/>
<comment type="caution">
    <text evidence="2">The sequence shown here is derived from an EMBL/GenBank/DDBJ whole genome shotgun (WGS) entry which is preliminary data.</text>
</comment>
<evidence type="ECO:0000313" key="3">
    <source>
        <dbReference type="Proteomes" id="UP001595898"/>
    </source>
</evidence>
<dbReference type="RefSeq" id="WP_250139386.1">
    <property type="nucleotide sequence ID" value="NZ_JALIQP010000001.1"/>
</dbReference>
<keyword evidence="1" id="KW-0812">Transmembrane</keyword>
<evidence type="ECO:0000256" key="1">
    <source>
        <dbReference type="SAM" id="Phobius"/>
    </source>
</evidence>
<accession>A0ABD5PL12</accession>
<gene>
    <name evidence="2" type="ORF">ACFO5R_04845</name>
</gene>
<sequence length="80" mass="8594">MGAPDRDRSRVEDNRMAATIVVGSVLVVVGLAILYRYGWLDSLVPPGGPAIEAVPLIGFLIAVVVALAIWGWGRFLSLFE</sequence>
<feature type="transmembrane region" description="Helical" evidence="1">
    <location>
        <begin position="16"/>
        <end position="38"/>
    </location>
</feature>
<dbReference type="AlphaFoldDB" id="A0ABD5PL12"/>
<evidence type="ECO:0000313" key="2">
    <source>
        <dbReference type="EMBL" id="MFC4541249.1"/>
    </source>
</evidence>
<dbReference type="Proteomes" id="UP001595898">
    <property type="component" value="Unassembled WGS sequence"/>
</dbReference>
<protein>
    <submittedName>
        <fullName evidence="2">Uncharacterized protein</fullName>
    </submittedName>
</protein>
<feature type="transmembrane region" description="Helical" evidence="1">
    <location>
        <begin position="50"/>
        <end position="72"/>
    </location>
</feature>
<organism evidence="2 3">
    <name type="scientific">Halosolutus amylolyticus</name>
    <dbReference type="NCBI Taxonomy" id="2932267"/>
    <lineage>
        <taxon>Archaea</taxon>
        <taxon>Methanobacteriati</taxon>
        <taxon>Methanobacteriota</taxon>
        <taxon>Stenosarchaea group</taxon>
        <taxon>Halobacteria</taxon>
        <taxon>Halobacteriales</taxon>
        <taxon>Natrialbaceae</taxon>
        <taxon>Halosolutus</taxon>
    </lineage>
</organism>